<dbReference type="PANTHER" id="PTHR43394">
    <property type="entry name" value="ATP-DEPENDENT PERMEASE MDL1, MITOCHONDRIAL"/>
    <property type="match status" value="1"/>
</dbReference>
<dbReference type="EMBL" id="QZEY01000005">
    <property type="protein sequence ID" value="RJL32251.1"/>
    <property type="molecule type" value="Genomic_DNA"/>
</dbReference>
<dbReference type="SMART" id="SM00382">
    <property type="entry name" value="AAA"/>
    <property type="match status" value="1"/>
</dbReference>
<evidence type="ECO:0000256" key="3">
    <source>
        <dbReference type="SAM" id="MobiDB-lite"/>
    </source>
</evidence>
<evidence type="ECO:0000256" key="2">
    <source>
        <dbReference type="ARBA" id="ARBA00022840"/>
    </source>
</evidence>
<evidence type="ECO:0000256" key="1">
    <source>
        <dbReference type="ARBA" id="ARBA00022741"/>
    </source>
</evidence>
<reference evidence="5 6" key="1">
    <citation type="submission" date="2018-09" db="EMBL/GenBank/DDBJ databases">
        <title>YIM 75507 draft genome.</title>
        <authorList>
            <person name="Tang S."/>
            <person name="Feng Y."/>
        </authorList>
    </citation>
    <scope>NUCLEOTIDE SEQUENCE [LARGE SCALE GENOMIC DNA]</scope>
    <source>
        <strain evidence="5 6">YIM 75507</strain>
    </source>
</reference>
<feature type="domain" description="ABC transporter" evidence="4">
    <location>
        <begin position="97"/>
        <end position="346"/>
    </location>
</feature>
<protein>
    <submittedName>
        <fullName evidence="5">ATP-binding cassette domain-containing protein</fullName>
    </submittedName>
</protein>
<dbReference type="Gene3D" id="3.40.50.300">
    <property type="entry name" value="P-loop containing nucleotide triphosphate hydrolases"/>
    <property type="match status" value="1"/>
</dbReference>
<dbReference type="InterPro" id="IPR003593">
    <property type="entry name" value="AAA+_ATPase"/>
</dbReference>
<dbReference type="AlphaFoldDB" id="A0A3A4ASP1"/>
<evidence type="ECO:0000313" key="5">
    <source>
        <dbReference type="EMBL" id="RJL32251.1"/>
    </source>
</evidence>
<feature type="compositionally biased region" description="Low complexity" evidence="3">
    <location>
        <begin position="1"/>
        <end position="44"/>
    </location>
</feature>
<dbReference type="InterPro" id="IPR003439">
    <property type="entry name" value="ABC_transporter-like_ATP-bd"/>
</dbReference>
<dbReference type="InterPro" id="IPR027417">
    <property type="entry name" value="P-loop_NTPase"/>
</dbReference>
<evidence type="ECO:0000313" key="6">
    <source>
        <dbReference type="Proteomes" id="UP000265768"/>
    </source>
</evidence>
<keyword evidence="1" id="KW-0547">Nucleotide-binding</keyword>
<name>A0A3A4ASP1_9ACTN</name>
<dbReference type="PANTHER" id="PTHR43394:SF1">
    <property type="entry name" value="ATP-BINDING CASSETTE SUB-FAMILY B MEMBER 10, MITOCHONDRIAL"/>
    <property type="match status" value="1"/>
</dbReference>
<evidence type="ECO:0000259" key="4">
    <source>
        <dbReference type="PROSITE" id="PS50893"/>
    </source>
</evidence>
<dbReference type="InterPro" id="IPR017871">
    <property type="entry name" value="ABC_transporter-like_CS"/>
</dbReference>
<dbReference type="InterPro" id="IPR039421">
    <property type="entry name" value="Type_1_exporter"/>
</dbReference>
<dbReference type="PROSITE" id="PS50893">
    <property type="entry name" value="ABC_TRANSPORTER_2"/>
    <property type="match status" value="1"/>
</dbReference>
<dbReference type="SUPFAM" id="SSF52540">
    <property type="entry name" value="P-loop containing nucleoside triphosphate hydrolases"/>
    <property type="match status" value="1"/>
</dbReference>
<dbReference type="GO" id="GO:0005524">
    <property type="term" value="F:ATP binding"/>
    <property type="evidence" value="ECO:0007669"/>
    <property type="project" value="UniProtKB-KW"/>
</dbReference>
<dbReference type="GO" id="GO:0016887">
    <property type="term" value="F:ATP hydrolysis activity"/>
    <property type="evidence" value="ECO:0007669"/>
    <property type="project" value="InterPro"/>
</dbReference>
<keyword evidence="2 5" id="KW-0067">ATP-binding</keyword>
<sequence>MPGAETPAAAVPAAERSAEAVPGAEGRAAAVPGPAGPAASGPGETDSGQDVSRMTDEPKSHPDAVGRAEAVRDEGRRTAANGGAGAGRGPGPLRRGIEVRDLWFRYSPEHPWVLRGVDFEIPAGGSVGLVGRNGSGKSTLVKLLCRFYDPVRGAILWDGRDLREFEPGAIRERMSAVFQDFMSYDLSAAENIGVGDLTAIDDRARIEEAARAAGVHDKLAALPRGYDTALTRIFFDVSDDDPSTGVILSGGQWQRLALARALVRGGRDLLILDEPSSGLDAQAEHEIHTSLKLHGRDRTRLLISHRLSAVRDADLLVVLDEGRITEQGDHASLMRAGGVYADLFTLQAAGYQSAGEVS</sequence>
<dbReference type="PROSITE" id="PS00211">
    <property type="entry name" value="ABC_TRANSPORTER_1"/>
    <property type="match status" value="1"/>
</dbReference>
<proteinExistence type="predicted"/>
<dbReference type="OrthoDB" id="9806127at2"/>
<feature type="compositionally biased region" description="Basic and acidic residues" evidence="3">
    <location>
        <begin position="53"/>
        <end position="77"/>
    </location>
</feature>
<dbReference type="Pfam" id="PF00005">
    <property type="entry name" value="ABC_tran"/>
    <property type="match status" value="1"/>
</dbReference>
<accession>A0A3A4ASP1</accession>
<dbReference type="CDD" id="cd03228">
    <property type="entry name" value="ABCC_MRP_Like"/>
    <property type="match status" value="1"/>
</dbReference>
<comment type="caution">
    <text evidence="5">The sequence shown here is derived from an EMBL/GenBank/DDBJ whole genome shotgun (WGS) entry which is preliminary data.</text>
</comment>
<dbReference type="GO" id="GO:0015421">
    <property type="term" value="F:ABC-type oligopeptide transporter activity"/>
    <property type="evidence" value="ECO:0007669"/>
    <property type="project" value="TreeGrafter"/>
</dbReference>
<feature type="region of interest" description="Disordered" evidence="3">
    <location>
        <begin position="1"/>
        <end position="92"/>
    </location>
</feature>
<keyword evidence="6" id="KW-1185">Reference proteome</keyword>
<dbReference type="Proteomes" id="UP000265768">
    <property type="component" value="Unassembled WGS sequence"/>
</dbReference>
<gene>
    <name evidence="5" type="ORF">D5H75_16140</name>
</gene>
<organism evidence="5 6">
    <name type="scientific">Bailinhaonella thermotolerans</name>
    <dbReference type="NCBI Taxonomy" id="1070861"/>
    <lineage>
        <taxon>Bacteria</taxon>
        <taxon>Bacillati</taxon>
        <taxon>Actinomycetota</taxon>
        <taxon>Actinomycetes</taxon>
        <taxon>Streptosporangiales</taxon>
        <taxon>Streptosporangiaceae</taxon>
        <taxon>Bailinhaonella</taxon>
    </lineage>
</organism>